<dbReference type="AlphaFoldDB" id="A0A0B7JV74"/>
<feature type="signal peptide" evidence="8">
    <location>
        <begin position="1"/>
        <end position="23"/>
    </location>
</feature>
<feature type="chain" id="PRO_5002117943" description="Rhodopsin domain-containing protein" evidence="8">
    <location>
        <begin position="24"/>
        <end position="458"/>
    </location>
</feature>
<evidence type="ECO:0000256" key="7">
    <source>
        <dbReference type="SAM" id="Phobius"/>
    </source>
</evidence>
<evidence type="ECO:0000256" key="1">
    <source>
        <dbReference type="ARBA" id="ARBA00004141"/>
    </source>
</evidence>
<dbReference type="EMBL" id="CDPU01000004">
    <property type="protein sequence ID" value="CEO46366.1"/>
    <property type="molecule type" value="Genomic_DNA"/>
</dbReference>
<feature type="domain" description="Rhodopsin" evidence="9">
    <location>
        <begin position="91"/>
        <end position="328"/>
    </location>
</feature>
<feature type="transmembrane region" description="Helical" evidence="7">
    <location>
        <begin position="106"/>
        <end position="131"/>
    </location>
</feature>
<protein>
    <recommendedName>
        <fullName evidence="9">Rhodopsin domain-containing protein</fullName>
    </recommendedName>
</protein>
<proteinExistence type="inferred from homology"/>
<dbReference type="InterPro" id="IPR049326">
    <property type="entry name" value="Rhodopsin_dom_fungi"/>
</dbReference>
<feature type="non-terminal residue" evidence="10">
    <location>
        <position position="1"/>
    </location>
</feature>
<dbReference type="PANTHER" id="PTHR33048:SF124">
    <property type="entry name" value="INTEGRAL MEMBRANE PROTEIN"/>
    <property type="match status" value="1"/>
</dbReference>
<organism evidence="10">
    <name type="scientific">Bionectria ochroleuca</name>
    <name type="common">Gliocladium roseum</name>
    <dbReference type="NCBI Taxonomy" id="29856"/>
    <lineage>
        <taxon>Eukaryota</taxon>
        <taxon>Fungi</taxon>
        <taxon>Dikarya</taxon>
        <taxon>Ascomycota</taxon>
        <taxon>Pezizomycotina</taxon>
        <taxon>Sordariomycetes</taxon>
        <taxon>Hypocreomycetidae</taxon>
        <taxon>Hypocreales</taxon>
        <taxon>Bionectriaceae</taxon>
        <taxon>Clonostachys</taxon>
    </lineage>
</organism>
<evidence type="ECO:0000256" key="4">
    <source>
        <dbReference type="ARBA" id="ARBA00023136"/>
    </source>
</evidence>
<feature type="transmembrane region" description="Helical" evidence="7">
    <location>
        <begin position="151"/>
        <end position="174"/>
    </location>
</feature>
<comment type="subcellular location">
    <subcellularLocation>
        <location evidence="1">Membrane</location>
        <topology evidence="1">Multi-pass membrane protein</topology>
    </subcellularLocation>
</comment>
<evidence type="ECO:0000256" key="8">
    <source>
        <dbReference type="SAM" id="SignalP"/>
    </source>
</evidence>
<keyword evidence="8" id="KW-0732">Signal</keyword>
<evidence type="ECO:0000259" key="9">
    <source>
        <dbReference type="Pfam" id="PF20684"/>
    </source>
</evidence>
<evidence type="ECO:0000256" key="2">
    <source>
        <dbReference type="ARBA" id="ARBA00022692"/>
    </source>
</evidence>
<feature type="transmembrane region" description="Helical" evidence="7">
    <location>
        <begin position="73"/>
        <end position="94"/>
    </location>
</feature>
<feature type="region of interest" description="Disordered" evidence="6">
    <location>
        <begin position="340"/>
        <end position="366"/>
    </location>
</feature>
<keyword evidence="2 7" id="KW-0812">Transmembrane</keyword>
<evidence type="ECO:0000313" key="10">
    <source>
        <dbReference type="EMBL" id="CEO46366.1"/>
    </source>
</evidence>
<keyword evidence="3 7" id="KW-1133">Transmembrane helix</keyword>
<dbReference type="PANTHER" id="PTHR33048">
    <property type="entry name" value="PTH11-LIKE INTEGRAL MEMBRANE PROTEIN (AFU_ORTHOLOGUE AFUA_5G11245)"/>
    <property type="match status" value="1"/>
</dbReference>
<feature type="transmembrane region" description="Helical" evidence="7">
    <location>
        <begin position="186"/>
        <end position="209"/>
    </location>
</feature>
<dbReference type="GO" id="GO:0016020">
    <property type="term" value="C:membrane"/>
    <property type="evidence" value="ECO:0007669"/>
    <property type="project" value="UniProtKB-SubCell"/>
</dbReference>
<evidence type="ECO:0000256" key="6">
    <source>
        <dbReference type="SAM" id="MobiDB-lite"/>
    </source>
</evidence>
<feature type="compositionally biased region" description="Polar residues" evidence="6">
    <location>
        <begin position="340"/>
        <end position="353"/>
    </location>
</feature>
<accession>A0A0B7JV74</accession>
<dbReference type="InterPro" id="IPR052337">
    <property type="entry name" value="SAT4-like"/>
</dbReference>
<keyword evidence="4 7" id="KW-0472">Membrane</keyword>
<dbReference type="Pfam" id="PF20684">
    <property type="entry name" value="Fung_rhodopsin"/>
    <property type="match status" value="1"/>
</dbReference>
<sequence length="458" mass="50313">RHLLRAFSLFSFSLILRPTIVLSVVLEGHSSLHVLHRLSIEMTTIDGVRMVVPAPEGYVVDLNNPERTGVPSVYYVAGFMGSLSLIFFAQRMYVKAVVATGIELDDVFLILAVLTVFATSGFTLHMFSTAIGGVHLWEVSMDNFHRYMLDVYIASILYPICGAFAKLSLLVFYLRLSPQTWFRIANWVAIGFIASYTIPIVLALIFACTPIKMSWDPEVTGGHCINRPAVYMMIAVTNIVSDIVLFVLPLPMVISLHIPVRQKIGLAFIFGIGSLTIITSVVRLSILKGMLTDPDVTWVVGNASIWTQVEGYMMIMCASLPTLRRFFKHVAPKLLGTSRYGTKTKTNENTHPPSRTFIPKSQSRRDRTQYSQFDAEEGGIATDTYIMGAVKGTSNNTITAGEPGDTGGWGDTDSEKAMVAGGSPKVAILQTTVVTVDVEYAEDNQEGGSKHNNKPGSR</sequence>
<gene>
    <name evidence="10" type="ORF">BN869_000002421_1</name>
</gene>
<name>A0A0B7JV74_BIOOC</name>
<reference evidence="10" key="1">
    <citation type="submission" date="2015-01" db="EMBL/GenBank/DDBJ databases">
        <authorList>
            <person name="Durling Mikael"/>
        </authorList>
    </citation>
    <scope>NUCLEOTIDE SEQUENCE</scope>
</reference>
<evidence type="ECO:0000256" key="3">
    <source>
        <dbReference type="ARBA" id="ARBA00022989"/>
    </source>
</evidence>
<feature type="transmembrane region" description="Helical" evidence="7">
    <location>
        <begin position="229"/>
        <end position="254"/>
    </location>
</feature>
<comment type="similarity">
    <text evidence="5">Belongs to the SAT4 family.</text>
</comment>
<feature type="transmembrane region" description="Helical" evidence="7">
    <location>
        <begin position="266"/>
        <end position="285"/>
    </location>
</feature>
<evidence type="ECO:0000256" key="5">
    <source>
        <dbReference type="ARBA" id="ARBA00038359"/>
    </source>
</evidence>